<feature type="binding site" evidence="10">
    <location>
        <position position="134"/>
    </location>
    <ligand>
        <name>Mg(2+)</name>
        <dbReference type="ChEBI" id="CHEBI:18420"/>
        <label>1</label>
    </ligand>
</feature>
<dbReference type="EMBL" id="BMQS01000007">
    <property type="protein sequence ID" value="GGT93979.1"/>
    <property type="molecule type" value="Genomic_DNA"/>
</dbReference>
<dbReference type="GO" id="GO:0000287">
    <property type="term" value="F:magnesium ion binding"/>
    <property type="evidence" value="ECO:0007669"/>
    <property type="project" value="UniProtKB-UniRule"/>
</dbReference>
<dbReference type="InterPro" id="IPR019973">
    <property type="entry name" value="Flap_endonuc_arc"/>
</dbReference>
<keyword evidence="7 10" id="KW-0269">Exonuclease</keyword>
<evidence type="ECO:0000256" key="8">
    <source>
        <dbReference type="ARBA" id="ARBA00022842"/>
    </source>
</evidence>
<dbReference type="InterPro" id="IPR006085">
    <property type="entry name" value="XPG_DNA_repair_N"/>
</dbReference>
<evidence type="ECO:0000256" key="10">
    <source>
        <dbReference type="HAMAP-Rule" id="MF_00614"/>
    </source>
</evidence>
<reference evidence="14" key="1">
    <citation type="journal article" date="2014" name="Int. J. Syst. Evol. Microbiol.">
        <title>Complete genome sequence of Corynebacterium casei LMG S-19264T (=DSM 44701T), isolated from a smear-ripened cheese.</title>
        <authorList>
            <consortium name="US DOE Joint Genome Institute (JGI-PGF)"/>
            <person name="Walter F."/>
            <person name="Albersmeier A."/>
            <person name="Kalinowski J."/>
            <person name="Ruckert C."/>
        </authorList>
    </citation>
    <scope>NUCLEOTIDE SEQUENCE</scope>
    <source>
        <strain evidence="14">JCM 31740</strain>
    </source>
</reference>
<feature type="binding site" evidence="10">
    <location>
        <position position="9"/>
    </location>
    <ligand>
        <name>Mg(2+)</name>
        <dbReference type="ChEBI" id="CHEBI:18420"/>
        <label>1</label>
    </ligand>
</feature>
<evidence type="ECO:0000259" key="11">
    <source>
        <dbReference type="SMART" id="SM00484"/>
    </source>
</evidence>
<dbReference type="InterPro" id="IPR036279">
    <property type="entry name" value="5-3_exonuclease_C_sf"/>
</dbReference>
<dbReference type="Pfam" id="PF00752">
    <property type="entry name" value="XPG_N"/>
    <property type="match status" value="1"/>
</dbReference>
<accession>A0A348B2W4</accession>
<gene>
    <name evidence="10" type="primary">fen</name>
    <name evidence="14" type="ORF">GCM10007116_09640</name>
    <name evidence="13" type="ORF">HS1genome_0905</name>
</gene>
<reference evidence="13" key="3">
    <citation type="journal article" date="2019" name="BMC Res. Notes">
        <title>Complete genome sequence of the Sulfodiicoccus acidiphilus strain HS-1T, the first crenarchaeon that lacks polB3, isolated from an acidic hot spring in Ohwaku-dani, Hakone, Japan.</title>
        <authorList>
            <person name="Sakai H.D."/>
            <person name="Kurosawa N."/>
        </authorList>
    </citation>
    <scope>NUCLEOTIDE SEQUENCE</scope>
    <source>
        <strain evidence="13">HS-1</strain>
    </source>
</reference>
<dbReference type="InterPro" id="IPR023426">
    <property type="entry name" value="Flap_endonuc"/>
</dbReference>
<dbReference type="Proteomes" id="UP000276741">
    <property type="component" value="Chromosome"/>
</dbReference>
<evidence type="ECO:0000256" key="3">
    <source>
        <dbReference type="ARBA" id="ARBA00022723"/>
    </source>
</evidence>
<evidence type="ECO:0000259" key="12">
    <source>
        <dbReference type="SMART" id="SM00485"/>
    </source>
</evidence>
<feature type="binding site" evidence="10">
    <location>
        <position position="62"/>
    </location>
    <ligand>
        <name>Mg(2+)</name>
        <dbReference type="ChEBI" id="CHEBI:18420"/>
        <label>1</label>
    </ligand>
</feature>
<comment type="similarity">
    <text evidence="10">Belongs to the XPG/RAD2 endonuclease family. FEN1 subfamily.</text>
</comment>
<dbReference type="KEGG" id="sacd:HS1genome_0905"/>
<dbReference type="NCBIfam" id="TIGR03674">
    <property type="entry name" value="fen_arch"/>
    <property type="match status" value="1"/>
</dbReference>
<keyword evidence="6 10" id="KW-0378">Hydrolase</keyword>
<feature type="region of interest" description="Interaction with PCNA" evidence="10">
    <location>
        <begin position="323"/>
        <end position="331"/>
    </location>
</feature>
<dbReference type="InterPro" id="IPR006086">
    <property type="entry name" value="XPG-I_dom"/>
</dbReference>
<dbReference type="SMART" id="SM00484">
    <property type="entry name" value="XPGI"/>
    <property type="match status" value="1"/>
</dbReference>
<dbReference type="SMART" id="SM00485">
    <property type="entry name" value="XPGN"/>
    <property type="match status" value="1"/>
</dbReference>
<dbReference type="GO" id="GO:0006281">
    <property type="term" value="P:DNA repair"/>
    <property type="evidence" value="ECO:0007669"/>
    <property type="project" value="UniProtKB-UniRule"/>
</dbReference>
<feature type="binding site" evidence="10">
    <location>
        <position position="136"/>
    </location>
    <ligand>
        <name>Mg(2+)</name>
        <dbReference type="ChEBI" id="CHEBI:18420"/>
        <label>1</label>
    </ligand>
</feature>
<evidence type="ECO:0000313" key="15">
    <source>
        <dbReference type="Proteomes" id="UP000276741"/>
    </source>
</evidence>
<reference evidence="14" key="4">
    <citation type="submission" date="2020-09" db="EMBL/GenBank/DDBJ databases">
        <authorList>
            <person name="Sun Q."/>
            <person name="Ohkuma M."/>
        </authorList>
    </citation>
    <scope>NUCLEOTIDE SEQUENCE</scope>
    <source>
        <strain evidence="14">JCM 31740</strain>
    </source>
</reference>
<dbReference type="PANTHER" id="PTHR11081:SF9">
    <property type="entry name" value="FLAP ENDONUCLEASE 1"/>
    <property type="match status" value="1"/>
</dbReference>
<dbReference type="InterPro" id="IPR019974">
    <property type="entry name" value="XPG_CS"/>
</dbReference>
<evidence type="ECO:0000313" key="14">
    <source>
        <dbReference type="EMBL" id="GGT93979.1"/>
    </source>
</evidence>
<dbReference type="InterPro" id="IPR029060">
    <property type="entry name" value="PIN-like_dom_sf"/>
</dbReference>
<dbReference type="GO" id="GO:0043137">
    <property type="term" value="P:DNA replication, removal of RNA primer"/>
    <property type="evidence" value="ECO:0007669"/>
    <property type="project" value="UniProtKB-UniRule"/>
</dbReference>
<dbReference type="SMART" id="SM00279">
    <property type="entry name" value="HhH2"/>
    <property type="match status" value="1"/>
</dbReference>
<keyword evidence="3 10" id="KW-0479">Metal-binding</keyword>
<evidence type="ECO:0000256" key="9">
    <source>
        <dbReference type="ARBA" id="ARBA00023204"/>
    </source>
</evidence>
<dbReference type="PANTHER" id="PTHR11081">
    <property type="entry name" value="FLAP ENDONUCLEASE FAMILY MEMBER"/>
    <property type="match status" value="1"/>
</dbReference>
<dbReference type="CDD" id="cd09867">
    <property type="entry name" value="PIN_FEN1"/>
    <property type="match status" value="1"/>
</dbReference>
<keyword evidence="1 10" id="KW-0235">DNA replication</keyword>
<evidence type="ECO:0000256" key="6">
    <source>
        <dbReference type="ARBA" id="ARBA00022801"/>
    </source>
</evidence>
<comment type="cofactor">
    <cofactor evidence="10">
        <name>Mg(2+)</name>
        <dbReference type="ChEBI" id="CHEBI:18420"/>
    </cofactor>
    <text evidence="10">Binds 2 magnesium ions per subunit. They probably participate in the reaction catalyzed by the enzyme. May bind an additional third magnesium ion after substrate binding.</text>
</comment>
<organism evidence="13 15">
    <name type="scientific">Sulfodiicoccus acidiphilus</name>
    <dbReference type="NCBI Taxonomy" id="1670455"/>
    <lineage>
        <taxon>Archaea</taxon>
        <taxon>Thermoproteota</taxon>
        <taxon>Thermoprotei</taxon>
        <taxon>Sulfolobales</taxon>
        <taxon>Sulfolobaceae</taxon>
        <taxon>Sulfodiicoccus</taxon>
    </lineage>
</organism>
<evidence type="ECO:0000256" key="1">
    <source>
        <dbReference type="ARBA" id="ARBA00022705"/>
    </source>
</evidence>
<feature type="binding site" evidence="10">
    <location>
        <position position="157"/>
    </location>
    <ligand>
        <name>Mg(2+)</name>
        <dbReference type="ChEBI" id="CHEBI:18420"/>
        <label>2</label>
    </ligand>
</feature>
<dbReference type="Proteomes" id="UP000616143">
    <property type="component" value="Unassembled WGS sequence"/>
</dbReference>
<dbReference type="PRINTS" id="PR00853">
    <property type="entry name" value="XPGRADSUPER"/>
</dbReference>
<dbReference type="CDD" id="cd09903">
    <property type="entry name" value="H3TH_FEN1-Arc"/>
    <property type="match status" value="1"/>
</dbReference>
<evidence type="ECO:0000256" key="5">
    <source>
        <dbReference type="ARBA" id="ARBA00022763"/>
    </source>
</evidence>
<keyword evidence="8 10" id="KW-0460">Magnesium</keyword>
<evidence type="ECO:0000313" key="13">
    <source>
        <dbReference type="EMBL" id="BBD72516.1"/>
    </source>
</evidence>
<feature type="binding site" evidence="10">
    <location>
        <position position="155"/>
    </location>
    <ligand>
        <name>Mg(2+)</name>
        <dbReference type="ChEBI" id="CHEBI:18420"/>
        <label>2</label>
    </ligand>
</feature>
<dbReference type="AlphaFoldDB" id="A0A348B2W4"/>
<evidence type="ECO:0000256" key="2">
    <source>
        <dbReference type="ARBA" id="ARBA00022722"/>
    </source>
</evidence>
<protein>
    <recommendedName>
        <fullName evidence="10">Flap endonuclease 1</fullName>
        <shortName evidence="10">FEN-1</shortName>
        <ecNumber evidence="10">3.1.-.-</ecNumber>
    </recommendedName>
    <alternativeName>
        <fullName evidence="10">Flap structure-specific endonuclease 1</fullName>
    </alternativeName>
</protein>
<dbReference type="Gene3D" id="1.10.150.20">
    <property type="entry name" value="5' to 3' exonuclease, C-terminal subdomain"/>
    <property type="match status" value="1"/>
</dbReference>
<comment type="caution">
    <text evidence="10">Lacks conserved residue(s) required for the propagation of feature annotation.</text>
</comment>
<feature type="domain" description="XPG N-terminal" evidence="12">
    <location>
        <begin position="1"/>
        <end position="83"/>
    </location>
</feature>
<dbReference type="Pfam" id="PF00867">
    <property type="entry name" value="XPG_I"/>
    <property type="match status" value="1"/>
</dbReference>
<dbReference type="HAMAP" id="MF_00614">
    <property type="entry name" value="Fen"/>
    <property type="match status" value="1"/>
</dbReference>
<comment type="function">
    <text evidence="10">Structure-specific nuclease with 5'-flap endonuclease and 5'-3' exonuclease activities involved in DNA replication and repair. During DNA replication, cleaves the 5'-overhanging flap structure that is generated by displacement synthesis when DNA polymerase encounters the 5'-end of a downstream Okazaki fragment. Binds the unpaired 3'-DNA end and kinks the DNA to facilitate 5' cleavage specificity. Cleaves one nucleotide into the double-stranded DNA from the junction in flap DNA, leaving a nick for ligation. Also involved in the base excision repair (BER) pathway. Acts as a genome stabilization factor that prevents flaps from equilibrating into structurs that lead to duplications and deletions. Also possesses 5'-3' exonuclease activity on nicked or gapped double-stranded DNA.</text>
</comment>
<keyword evidence="9 10" id="KW-0234">DNA repair</keyword>
<dbReference type="GO" id="GO:0017108">
    <property type="term" value="F:5'-flap endonuclease activity"/>
    <property type="evidence" value="ECO:0007669"/>
    <property type="project" value="UniProtKB-UniRule"/>
</dbReference>
<comment type="subunit">
    <text evidence="10">Interacts with PCNA. PCNA stimulates the nuclease activity without altering cleavage specificity.</text>
</comment>
<proteinExistence type="inferred from homology"/>
<dbReference type="SUPFAM" id="SSF88723">
    <property type="entry name" value="PIN domain-like"/>
    <property type="match status" value="1"/>
</dbReference>
<dbReference type="PROSITE" id="PS00841">
    <property type="entry name" value="XPG_1"/>
    <property type="match status" value="1"/>
</dbReference>
<reference evidence="15" key="2">
    <citation type="submission" date="2018-04" db="EMBL/GenBank/DDBJ databases">
        <title>Complete genome sequence of Sulfodiicoccus acidiphilus strain HS-1.</title>
        <authorList>
            <person name="Sakai H.D."/>
            <person name="Kurosawa N."/>
        </authorList>
    </citation>
    <scope>NUCLEOTIDE SEQUENCE [LARGE SCALE GENOMIC DNA]</scope>
    <source>
        <strain evidence="15">HS-1</strain>
    </source>
</reference>
<feature type="domain" description="XPG-I" evidence="11">
    <location>
        <begin position="122"/>
        <end position="203"/>
    </location>
</feature>
<dbReference type="GO" id="GO:0008409">
    <property type="term" value="F:5'-3' exonuclease activity"/>
    <property type="evidence" value="ECO:0007669"/>
    <property type="project" value="UniProtKB-UniRule"/>
</dbReference>
<dbReference type="SUPFAM" id="SSF47807">
    <property type="entry name" value="5' to 3' exonuclease, C-terminal subdomain"/>
    <property type="match status" value="1"/>
</dbReference>
<dbReference type="EMBL" id="AP018553">
    <property type="protein sequence ID" value="BBD72516.1"/>
    <property type="molecule type" value="Genomic_DNA"/>
</dbReference>
<feature type="binding site" evidence="10">
    <location>
        <position position="218"/>
    </location>
    <ligand>
        <name>Mg(2+)</name>
        <dbReference type="ChEBI" id="CHEBI:18420"/>
        <label>2</label>
    </ligand>
</feature>
<dbReference type="GO" id="GO:0003677">
    <property type="term" value="F:DNA binding"/>
    <property type="evidence" value="ECO:0007669"/>
    <property type="project" value="UniProtKB-UniRule"/>
</dbReference>
<evidence type="ECO:0000256" key="7">
    <source>
        <dbReference type="ARBA" id="ARBA00022839"/>
    </source>
</evidence>
<keyword evidence="2 10" id="KW-0540">Nuclease</keyword>
<keyword evidence="15" id="KW-1185">Reference proteome</keyword>
<dbReference type="InterPro" id="IPR006084">
    <property type="entry name" value="XPG/Rad2"/>
</dbReference>
<sequence>MKGKKISIDAYNAIYQFLAAIRQPDGTPLVDSKGRVTSHLSGLFYRTVNLLEEGVTPIYVFDGKPPEMKRGELERRRQVKEEAKLKYEKAKERGDVQSQRKYAAASAYLTDEMVRQSKELLKAMGVPHVQAPAEGEAEAAHIHIQGKSWAVGSQDYDSLLFGAERLIRNLTVTGRRKLPNKEVYVEIKPEILELSNMLRELGITREQLIDVALLVGTDYDPEGVRGFGPKRAYSLVKKYGSLEAAARAGELDLSDLGVDLRELRDAFLNPRVEDVEGELNLGEVDRESVLRLLVEEHDFNEERVASALSRMERAMSELKGSSKQSGLDKWF</sequence>
<dbReference type="InterPro" id="IPR008918">
    <property type="entry name" value="HhH2"/>
</dbReference>
<evidence type="ECO:0000256" key="4">
    <source>
        <dbReference type="ARBA" id="ARBA00022759"/>
    </source>
</evidence>
<dbReference type="FunFam" id="3.40.50.1010:FF:000016">
    <property type="entry name" value="Flap endonuclease 1"/>
    <property type="match status" value="1"/>
</dbReference>
<keyword evidence="5 10" id="KW-0227">DNA damage</keyword>
<dbReference type="EC" id="3.1.-.-" evidence="10"/>
<dbReference type="Gene3D" id="3.40.50.1010">
    <property type="entry name" value="5'-nuclease"/>
    <property type="match status" value="1"/>
</dbReference>
<keyword evidence="4 10" id="KW-0255">Endonuclease</keyword>
<name>A0A348B2W4_9CREN</name>